<evidence type="ECO:0000256" key="4">
    <source>
        <dbReference type="PROSITE-ProRule" id="PRU01161"/>
    </source>
</evidence>
<sequence length="297" mass="32003">MNLRQFFAPARGIALALGGGGARGNAHIGVLRVLEAEGFRVRAVAGTSAGGLVAVFYAAGFTPDEIERLFSQANQEDLYGRSPTEGPSLLGLAGAERWLRKHLGNRTFAELRLPCAVTAVDLNQRREVILDEGDVVSALLATIAVPGIFPPRQLNGMLLVDGGVLDPVPVNVARALAPGLPVVAVALTPDLDAPIHPALPLNLPPLLSEPLRRLRITQAMSIFLDSVEIGGRALAHWRLAVEKPEVLIRPKVSQIGLLEKVNVPEVVQLGEEAARQALPELRRMQKPFWQRLLKFEG</sequence>
<dbReference type="AlphaFoldDB" id="H5SK83"/>
<name>H5SK83_9CHLR</name>
<feature type="short sequence motif" description="GXSXG" evidence="4">
    <location>
        <begin position="46"/>
        <end position="50"/>
    </location>
</feature>
<proteinExistence type="predicted"/>
<evidence type="ECO:0000313" key="6">
    <source>
        <dbReference type="EMBL" id="BAL56569.1"/>
    </source>
</evidence>
<organism evidence="6">
    <name type="scientific">uncultured Chloroflexota bacterium</name>
    <dbReference type="NCBI Taxonomy" id="166587"/>
    <lineage>
        <taxon>Bacteria</taxon>
        <taxon>Bacillati</taxon>
        <taxon>Chloroflexota</taxon>
        <taxon>environmental samples</taxon>
    </lineage>
</organism>
<feature type="short sequence motif" description="GXGXXG" evidence="4">
    <location>
        <begin position="19"/>
        <end position="24"/>
    </location>
</feature>
<dbReference type="PANTHER" id="PTHR14226:SF29">
    <property type="entry name" value="NEUROPATHY TARGET ESTERASE SWS"/>
    <property type="match status" value="1"/>
</dbReference>
<feature type="domain" description="PNPLA" evidence="5">
    <location>
        <begin position="15"/>
        <end position="174"/>
    </location>
</feature>
<feature type="active site" description="Nucleophile" evidence="4">
    <location>
        <position position="48"/>
    </location>
</feature>
<evidence type="ECO:0000259" key="5">
    <source>
        <dbReference type="PROSITE" id="PS51635"/>
    </source>
</evidence>
<dbReference type="PROSITE" id="PS51635">
    <property type="entry name" value="PNPLA"/>
    <property type="match status" value="1"/>
</dbReference>
<reference evidence="6" key="1">
    <citation type="journal article" date="2005" name="Environ. Microbiol.">
        <title>Genetic and functional properties of uncultivated thermophilic crenarchaeotes from a subsurface gold mine as revealed by analysis of genome fragments.</title>
        <authorList>
            <person name="Nunoura T."/>
            <person name="Hirayama H."/>
            <person name="Takami H."/>
            <person name="Oida H."/>
            <person name="Nishi S."/>
            <person name="Shimamura S."/>
            <person name="Suzuki Y."/>
            <person name="Inagaki F."/>
            <person name="Takai K."/>
            <person name="Nealson K.H."/>
            <person name="Horikoshi K."/>
        </authorList>
    </citation>
    <scope>NUCLEOTIDE SEQUENCE</scope>
</reference>
<dbReference type="GO" id="GO:0016042">
    <property type="term" value="P:lipid catabolic process"/>
    <property type="evidence" value="ECO:0007669"/>
    <property type="project" value="UniProtKB-UniRule"/>
</dbReference>
<evidence type="ECO:0000256" key="1">
    <source>
        <dbReference type="ARBA" id="ARBA00022801"/>
    </source>
</evidence>
<gene>
    <name evidence="6" type="ORF">HGMM_F40G09C16</name>
</gene>
<dbReference type="InterPro" id="IPR016035">
    <property type="entry name" value="Acyl_Trfase/lysoPLipase"/>
</dbReference>
<keyword evidence="3 4" id="KW-0443">Lipid metabolism</keyword>
<dbReference type="EMBL" id="AP011752">
    <property type="protein sequence ID" value="BAL56569.1"/>
    <property type="molecule type" value="Genomic_DNA"/>
</dbReference>
<dbReference type="PANTHER" id="PTHR14226">
    <property type="entry name" value="NEUROPATHY TARGET ESTERASE/SWISS CHEESE D.MELANOGASTER"/>
    <property type="match status" value="1"/>
</dbReference>
<dbReference type="Gene3D" id="3.40.1090.10">
    <property type="entry name" value="Cytosolic phospholipase A2 catalytic domain"/>
    <property type="match status" value="2"/>
</dbReference>
<dbReference type="GO" id="GO:0016787">
    <property type="term" value="F:hydrolase activity"/>
    <property type="evidence" value="ECO:0007669"/>
    <property type="project" value="UniProtKB-UniRule"/>
</dbReference>
<keyword evidence="1 4" id="KW-0378">Hydrolase</keyword>
<reference evidence="6" key="2">
    <citation type="journal article" date="2012" name="PLoS ONE">
        <title>A Deeply Branching Thermophilic Bacterium with an Ancient Acetyl-CoA Pathway Dominates a Subsurface Ecosystem.</title>
        <authorList>
            <person name="Takami H."/>
            <person name="Noguchi H."/>
            <person name="Takaki Y."/>
            <person name="Uchiyama I."/>
            <person name="Toyoda A."/>
            <person name="Nishi S."/>
            <person name="Chee G.-J."/>
            <person name="Arai W."/>
            <person name="Nunoura T."/>
            <person name="Itoh T."/>
            <person name="Hattori M."/>
            <person name="Takai K."/>
        </authorList>
    </citation>
    <scope>NUCLEOTIDE SEQUENCE</scope>
</reference>
<accession>H5SK83</accession>
<feature type="active site" description="Proton acceptor" evidence="4">
    <location>
        <position position="161"/>
    </location>
</feature>
<dbReference type="SUPFAM" id="SSF52151">
    <property type="entry name" value="FabD/lysophospholipase-like"/>
    <property type="match status" value="1"/>
</dbReference>
<protein>
    <submittedName>
        <fullName evidence="6">Patatin</fullName>
    </submittedName>
</protein>
<dbReference type="Pfam" id="PF01734">
    <property type="entry name" value="Patatin"/>
    <property type="match status" value="1"/>
</dbReference>
<feature type="short sequence motif" description="DGA/G" evidence="4">
    <location>
        <begin position="161"/>
        <end position="163"/>
    </location>
</feature>
<evidence type="ECO:0000256" key="2">
    <source>
        <dbReference type="ARBA" id="ARBA00022963"/>
    </source>
</evidence>
<keyword evidence="2 4" id="KW-0442">Lipid degradation</keyword>
<dbReference type="InterPro" id="IPR050301">
    <property type="entry name" value="NTE"/>
</dbReference>
<evidence type="ECO:0000256" key="3">
    <source>
        <dbReference type="ARBA" id="ARBA00023098"/>
    </source>
</evidence>
<dbReference type="InterPro" id="IPR002641">
    <property type="entry name" value="PNPLA_dom"/>
</dbReference>